<organism evidence="2 3">
    <name type="scientific">Mycena albidolilacea</name>
    <dbReference type="NCBI Taxonomy" id="1033008"/>
    <lineage>
        <taxon>Eukaryota</taxon>
        <taxon>Fungi</taxon>
        <taxon>Dikarya</taxon>
        <taxon>Basidiomycota</taxon>
        <taxon>Agaricomycotina</taxon>
        <taxon>Agaricomycetes</taxon>
        <taxon>Agaricomycetidae</taxon>
        <taxon>Agaricales</taxon>
        <taxon>Marasmiineae</taxon>
        <taxon>Mycenaceae</taxon>
        <taxon>Mycena</taxon>
    </lineage>
</organism>
<dbReference type="AlphaFoldDB" id="A0AAD7EVC2"/>
<evidence type="ECO:0000313" key="3">
    <source>
        <dbReference type="Proteomes" id="UP001218218"/>
    </source>
</evidence>
<evidence type="ECO:0000313" key="2">
    <source>
        <dbReference type="EMBL" id="KAJ7354072.1"/>
    </source>
</evidence>
<dbReference type="Proteomes" id="UP001218218">
    <property type="component" value="Unassembled WGS sequence"/>
</dbReference>
<name>A0AAD7EVC2_9AGAR</name>
<proteinExistence type="predicted"/>
<evidence type="ECO:0000256" key="1">
    <source>
        <dbReference type="SAM" id="MobiDB-lite"/>
    </source>
</evidence>
<gene>
    <name evidence="2" type="ORF">DFH08DRAFT_955492</name>
</gene>
<keyword evidence="3" id="KW-1185">Reference proteome</keyword>
<comment type="caution">
    <text evidence="2">The sequence shown here is derived from an EMBL/GenBank/DDBJ whole genome shotgun (WGS) entry which is preliminary data.</text>
</comment>
<sequence length="188" mass="20310">MNAYGISGETCKFTAAPLADNPPTDLCRPPTCAALRSEIDRGVPGSDTEVSESESSPKPVPEGCCFALTNQGCIPNPCTPSIPITPFALPWPNTRLHAMPLPLPHSPSPRTPCLPHVLPLRPPHPSSSPPPSQNKIPTCTQRCFVVARQFQQYAMSTSASPKAMSTSPRPTTRDCLTQLTQFYKSFLQ</sequence>
<protein>
    <submittedName>
        <fullName evidence="2">Uncharacterized protein</fullName>
    </submittedName>
</protein>
<reference evidence="2" key="1">
    <citation type="submission" date="2023-03" db="EMBL/GenBank/DDBJ databases">
        <title>Massive genome expansion in bonnet fungi (Mycena s.s.) driven by repeated elements and novel gene families across ecological guilds.</title>
        <authorList>
            <consortium name="Lawrence Berkeley National Laboratory"/>
            <person name="Harder C.B."/>
            <person name="Miyauchi S."/>
            <person name="Viragh M."/>
            <person name="Kuo A."/>
            <person name="Thoen E."/>
            <person name="Andreopoulos B."/>
            <person name="Lu D."/>
            <person name="Skrede I."/>
            <person name="Drula E."/>
            <person name="Henrissat B."/>
            <person name="Morin E."/>
            <person name="Kohler A."/>
            <person name="Barry K."/>
            <person name="LaButti K."/>
            <person name="Morin E."/>
            <person name="Salamov A."/>
            <person name="Lipzen A."/>
            <person name="Mereny Z."/>
            <person name="Hegedus B."/>
            <person name="Baldrian P."/>
            <person name="Stursova M."/>
            <person name="Weitz H."/>
            <person name="Taylor A."/>
            <person name="Grigoriev I.V."/>
            <person name="Nagy L.G."/>
            <person name="Martin F."/>
            <person name="Kauserud H."/>
        </authorList>
    </citation>
    <scope>NUCLEOTIDE SEQUENCE</scope>
    <source>
        <strain evidence="2">CBHHK002</strain>
    </source>
</reference>
<dbReference type="EMBL" id="JARIHO010000010">
    <property type="protein sequence ID" value="KAJ7354072.1"/>
    <property type="molecule type" value="Genomic_DNA"/>
</dbReference>
<accession>A0AAD7EVC2</accession>
<feature type="region of interest" description="Disordered" evidence="1">
    <location>
        <begin position="38"/>
        <end position="59"/>
    </location>
</feature>